<evidence type="ECO:0000313" key="2">
    <source>
        <dbReference type="EMBL" id="SDF99460.1"/>
    </source>
</evidence>
<dbReference type="AlphaFoldDB" id="A0A1G7QP93"/>
<name>A0A1G7QP93_9BACL</name>
<reference evidence="2 3" key="1">
    <citation type="submission" date="2016-10" db="EMBL/GenBank/DDBJ databases">
        <authorList>
            <person name="de Groot N.N."/>
        </authorList>
    </citation>
    <scope>NUCLEOTIDE SEQUENCE [LARGE SCALE GENOMIC DNA]</scope>
    <source>
        <strain evidence="2 3">DSM 28129</strain>
    </source>
</reference>
<keyword evidence="2" id="KW-0378">Hydrolase</keyword>
<dbReference type="EMBL" id="FNBG01000022">
    <property type="protein sequence ID" value="SDF99460.1"/>
    <property type="molecule type" value="Genomic_DNA"/>
</dbReference>
<evidence type="ECO:0000313" key="3">
    <source>
        <dbReference type="Proteomes" id="UP000198972"/>
    </source>
</evidence>
<keyword evidence="3" id="KW-1185">Reference proteome</keyword>
<dbReference type="Pfam" id="PF12146">
    <property type="entry name" value="Hydrolase_4"/>
    <property type="match status" value="1"/>
</dbReference>
<accession>A0A1G7QP93</accession>
<dbReference type="PANTHER" id="PTHR42886">
    <property type="entry name" value="RE40534P-RELATED"/>
    <property type="match status" value="1"/>
</dbReference>
<dbReference type="OrthoDB" id="9808543at2"/>
<dbReference type="SUPFAM" id="SSF53474">
    <property type="entry name" value="alpha/beta-Hydrolases"/>
    <property type="match status" value="1"/>
</dbReference>
<dbReference type="InterPro" id="IPR022742">
    <property type="entry name" value="Hydrolase_4"/>
</dbReference>
<dbReference type="PANTHER" id="PTHR42886:SF29">
    <property type="entry name" value="PUMMELIG, ISOFORM A"/>
    <property type="match status" value="1"/>
</dbReference>
<dbReference type="GO" id="GO:0016787">
    <property type="term" value="F:hydrolase activity"/>
    <property type="evidence" value="ECO:0007669"/>
    <property type="project" value="UniProtKB-KW"/>
</dbReference>
<evidence type="ECO:0000259" key="1">
    <source>
        <dbReference type="Pfam" id="PF12146"/>
    </source>
</evidence>
<dbReference type="RefSeq" id="WP_091233491.1">
    <property type="nucleotide sequence ID" value="NZ_FNBG01000022.1"/>
</dbReference>
<proteinExistence type="predicted"/>
<dbReference type="Gene3D" id="3.40.50.1820">
    <property type="entry name" value="alpha/beta hydrolase"/>
    <property type="match status" value="1"/>
</dbReference>
<protein>
    <submittedName>
        <fullName evidence="2">Lysophospholipase, alpha-beta hydrolase superfamily</fullName>
    </submittedName>
</protein>
<gene>
    <name evidence="2" type="ORF">SAMN04488542_12284</name>
</gene>
<sequence>MSIDFQVQLDGENVIKATRYPAQNNVPIGLVLIAHGYKGFKDWGMFPYAAEFLSRTHEVIAFNFSHNGIGDDPLQFTELEKFAVNTYDQELSDLHALVNYLQADEQLRSLPLFLIGHSRGAGVSLVYALDHPESVSGVISWNGVTNLDLFSDTQKEEMRRNGRSYVLNGRTNQQMPLDVIIIEDLERQQERYDIISRLSRHRDFPVVLIQGTEDGAKLRKGSEDLVSLRPDIEWIQIPGGNHTFGAVHPFEGPTTPLTEALEATLCFITKITQKQE</sequence>
<dbReference type="InterPro" id="IPR029058">
    <property type="entry name" value="AB_hydrolase_fold"/>
</dbReference>
<dbReference type="STRING" id="670482.SAMN04488542_12284"/>
<dbReference type="Proteomes" id="UP000198972">
    <property type="component" value="Unassembled WGS sequence"/>
</dbReference>
<feature type="domain" description="Serine aminopeptidase S33" evidence="1">
    <location>
        <begin position="27"/>
        <end position="145"/>
    </location>
</feature>
<organism evidence="2 3">
    <name type="scientific">Fontibacillus panacisegetis</name>
    <dbReference type="NCBI Taxonomy" id="670482"/>
    <lineage>
        <taxon>Bacteria</taxon>
        <taxon>Bacillati</taxon>
        <taxon>Bacillota</taxon>
        <taxon>Bacilli</taxon>
        <taxon>Bacillales</taxon>
        <taxon>Paenibacillaceae</taxon>
        <taxon>Fontibacillus</taxon>
    </lineage>
</organism>